<gene>
    <name evidence="7 10" type="primary">pth</name>
    <name evidence="10" type="ORF">NB640_07490</name>
</gene>
<dbReference type="HAMAP" id="MF_00083">
    <property type="entry name" value="Pept_tRNA_hydro_bact"/>
    <property type="match status" value="1"/>
</dbReference>
<evidence type="ECO:0000256" key="8">
    <source>
        <dbReference type="RuleBase" id="RU000673"/>
    </source>
</evidence>
<dbReference type="EMBL" id="CP098242">
    <property type="protein sequence ID" value="WAW09127.1"/>
    <property type="molecule type" value="Genomic_DNA"/>
</dbReference>
<feature type="binding site" evidence="7">
    <location>
        <position position="68"/>
    </location>
    <ligand>
        <name>tRNA</name>
        <dbReference type="ChEBI" id="CHEBI:17843"/>
    </ligand>
</feature>
<dbReference type="Proteomes" id="UP001156215">
    <property type="component" value="Chromosome"/>
</dbReference>
<dbReference type="PROSITE" id="PS01195">
    <property type="entry name" value="PEPT_TRNA_HYDROL_1"/>
    <property type="match status" value="1"/>
</dbReference>
<name>A0A9E9LX55_9BURK</name>
<dbReference type="GO" id="GO:0006515">
    <property type="term" value="P:protein quality control for misfolded or incompletely synthesized proteins"/>
    <property type="evidence" value="ECO:0007669"/>
    <property type="project" value="UniProtKB-UniRule"/>
</dbReference>
<dbReference type="AlphaFoldDB" id="A0A9E9LX55"/>
<accession>A0A9E9LX55</accession>
<evidence type="ECO:0000256" key="4">
    <source>
        <dbReference type="ARBA" id="ARBA00022884"/>
    </source>
</evidence>
<evidence type="ECO:0000256" key="5">
    <source>
        <dbReference type="ARBA" id="ARBA00038063"/>
    </source>
</evidence>
<evidence type="ECO:0000256" key="7">
    <source>
        <dbReference type="HAMAP-Rule" id="MF_00083"/>
    </source>
</evidence>
<comment type="subunit">
    <text evidence="7">Monomer.</text>
</comment>
<evidence type="ECO:0000256" key="2">
    <source>
        <dbReference type="ARBA" id="ARBA00022555"/>
    </source>
</evidence>
<feature type="site" description="Discriminates between blocked and unblocked aminoacyl-tRNA" evidence="7">
    <location>
        <position position="11"/>
    </location>
</feature>
<dbReference type="InterPro" id="IPR018171">
    <property type="entry name" value="Pept_tRNA_hydro_CS"/>
</dbReference>
<dbReference type="EC" id="3.1.1.29" evidence="1 7"/>
<evidence type="ECO:0000256" key="3">
    <source>
        <dbReference type="ARBA" id="ARBA00022801"/>
    </source>
</evidence>
<dbReference type="Pfam" id="PF01195">
    <property type="entry name" value="Pept_tRNA_hydro"/>
    <property type="match status" value="1"/>
</dbReference>
<dbReference type="PANTHER" id="PTHR17224">
    <property type="entry name" value="PEPTIDYL-TRNA HYDROLASE"/>
    <property type="match status" value="1"/>
</dbReference>
<keyword evidence="7" id="KW-0963">Cytoplasm</keyword>
<comment type="catalytic activity">
    <reaction evidence="7 8">
        <text>an N-acyl-L-alpha-aminoacyl-tRNA + H2O = an N-acyl-L-amino acid + a tRNA + H(+)</text>
        <dbReference type="Rhea" id="RHEA:54448"/>
        <dbReference type="Rhea" id="RHEA-COMP:10123"/>
        <dbReference type="Rhea" id="RHEA-COMP:13883"/>
        <dbReference type="ChEBI" id="CHEBI:15377"/>
        <dbReference type="ChEBI" id="CHEBI:15378"/>
        <dbReference type="ChEBI" id="CHEBI:59874"/>
        <dbReference type="ChEBI" id="CHEBI:78442"/>
        <dbReference type="ChEBI" id="CHEBI:138191"/>
        <dbReference type="EC" id="3.1.1.29"/>
    </reaction>
</comment>
<comment type="function">
    <text evidence="7">Hydrolyzes ribosome-free peptidyl-tRNAs (with 1 or more amino acids incorporated), which drop off the ribosome during protein synthesis, or as a result of ribosome stalling.</text>
</comment>
<feature type="active site" description="Proton acceptor" evidence="7">
    <location>
        <position position="21"/>
    </location>
</feature>
<dbReference type="PANTHER" id="PTHR17224:SF1">
    <property type="entry name" value="PEPTIDYL-TRNA HYDROLASE"/>
    <property type="match status" value="1"/>
</dbReference>
<evidence type="ECO:0000313" key="11">
    <source>
        <dbReference type="Proteomes" id="UP001156215"/>
    </source>
</evidence>
<feature type="binding site" evidence="7">
    <location>
        <position position="16"/>
    </location>
    <ligand>
        <name>tRNA</name>
        <dbReference type="ChEBI" id="CHEBI:17843"/>
    </ligand>
</feature>
<dbReference type="GO" id="GO:0072344">
    <property type="term" value="P:rescue of stalled ribosome"/>
    <property type="evidence" value="ECO:0007669"/>
    <property type="project" value="UniProtKB-UniRule"/>
</dbReference>
<evidence type="ECO:0000256" key="9">
    <source>
        <dbReference type="RuleBase" id="RU004320"/>
    </source>
</evidence>
<dbReference type="SUPFAM" id="SSF53178">
    <property type="entry name" value="Peptidyl-tRNA hydrolase-like"/>
    <property type="match status" value="1"/>
</dbReference>
<dbReference type="GO" id="GO:0005737">
    <property type="term" value="C:cytoplasm"/>
    <property type="evidence" value="ECO:0007669"/>
    <property type="project" value="UniProtKB-SubCell"/>
</dbReference>
<comment type="similarity">
    <text evidence="5 7 9">Belongs to the PTH family.</text>
</comment>
<evidence type="ECO:0000256" key="1">
    <source>
        <dbReference type="ARBA" id="ARBA00013260"/>
    </source>
</evidence>
<sequence length="195" mass="21671">MSIRLIVGLGNPGPEYEQTRHNAGFWFIDNLAHRMNAPVLKKESRFQSLAARVPIAGQDIWLVAPQTFMNLSGRAVGALARFYRIPVEEILVVHDELDIAPGVARLKKGGSTGGHRGLNDIVSAMGSQDFWRLRLGIGHPRTSNPKMAVIDYVLQRPGKEEQNLINESIERGLEVIPLVCEGRFDVAMKDLHTAR</sequence>
<dbReference type="Gene3D" id="3.40.50.1470">
    <property type="entry name" value="Peptidyl-tRNA hydrolase"/>
    <property type="match status" value="1"/>
</dbReference>
<reference evidence="10" key="1">
    <citation type="journal article" date="2022" name="Front. Microbiol.">
        <title>New perspectives on an old grouping: The genomic and phenotypic variability of Oxalobacter formigenes and the implications for calcium oxalate stone prevention.</title>
        <authorList>
            <person name="Chmiel J.A."/>
            <person name="Carr C."/>
            <person name="Stuivenberg G.A."/>
            <person name="Venema R."/>
            <person name="Chanyi R.M."/>
            <person name="Al K.F."/>
            <person name="Giguere D."/>
            <person name="Say H."/>
            <person name="Akouris P.P."/>
            <person name="Dominguez Romero S.A."/>
            <person name="Kwong A."/>
            <person name="Tai V."/>
            <person name="Koval S.F."/>
            <person name="Razvi H."/>
            <person name="Bjazevic J."/>
            <person name="Burton J.P."/>
        </authorList>
    </citation>
    <scope>NUCLEOTIDE SEQUENCE</scope>
    <source>
        <strain evidence="10">WoOx3</strain>
    </source>
</reference>
<dbReference type="GO" id="GO:0004045">
    <property type="term" value="F:peptidyl-tRNA hydrolase activity"/>
    <property type="evidence" value="ECO:0007669"/>
    <property type="project" value="UniProtKB-UniRule"/>
</dbReference>
<feature type="binding site" evidence="7">
    <location>
        <position position="70"/>
    </location>
    <ligand>
        <name>tRNA</name>
        <dbReference type="ChEBI" id="CHEBI:17843"/>
    </ligand>
</feature>
<comment type="function">
    <text evidence="7">Catalyzes the release of premature peptidyl moieties from peptidyl-tRNA molecules trapped in stalled 50S ribosomal subunits, and thus maintains levels of free tRNAs and 50S ribosomes.</text>
</comment>
<feature type="site" description="Stabilizes the basic form of H active site to accept a proton" evidence="7">
    <location>
        <position position="95"/>
    </location>
</feature>
<comment type="subcellular location">
    <subcellularLocation>
        <location evidence="7">Cytoplasm</location>
    </subcellularLocation>
</comment>
<dbReference type="RefSeq" id="WP_269308121.1">
    <property type="nucleotide sequence ID" value="NZ_CP098242.1"/>
</dbReference>
<dbReference type="GO" id="GO:0000049">
    <property type="term" value="F:tRNA binding"/>
    <property type="evidence" value="ECO:0007669"/>
    <property type="project" value="UniProtKB-UniRule"/>
</dbReference>
<keyword evidence="4 7" id="KW-0694">RNA-binding</keyword>
<dbReference type="CDD" id="cd00462">
    <property type="entry name" value="PTH"/>
    <property type="match status" value="1"/>
</dbReference>
<dbReference type="InterPro" id="IPR036416">
    <property type="entry name" value="Pept_tRNA_hydro_sf"/>
</dbReference>
<keyword evidence="2 7" id="KW-0820">tRNA-binding</keyword>
<organism evidence="10 11">
    <name type="scientific">Oxalobacter vibrioformis</name>
    <dbReference type="NCBI Taxonomy" id="933080"/>
    <lineage>
        <taxon>Bacteria</taxon>
        <taxon>Pseudomonadati</taxon>
        <taxon>Pseudomonadota</taxon>
        <taxon>Betaproteobacteria</taxon>
        <taxon>Burkholderiales</taxon>
        <taxon>Oxalobacteraceae</taxon>
        <taxon>Oxalobacter</taxon>
    </lineage>
</organism>
<comment type="caution">
    <text evidence="7">Lacks conserved residue(s) required for the propagation of feature annotation.</text>
</comment>
<dbReference type="NCBIfam" id="TIGR00447">
    <property type="entry name" value="pth"/>
    <property type="match status" value="1"/>
</dbReference>
<evidence type="ECO:0000313" key="10">
    <source>
        <dbReference type="EMBL" id="WAW09127.1"/>
    </source>
</evidence>
<proteinExistence type="inferred from homology"/>
<dbReference type="FunFam" id="3.40.50.1470:FF:000001">
    <property type="entry name" value="Peptidyl-tRNA hydrolase"/>
    <property type="match status" value="1"/>
</dbReference>
<keyword evidence="3 7" id="KW-0378">Hydrolase</keyword>
<dbReference type="KEGG" id="ovb:NB640_07490"/>
<keyword evidence="11" id="KW-1185">Reference proteome</keyword>
<dbReference type="InterPro" id="IPR001328">
    <property type="entry name" value="Pept_tRNA_hydro"/>
</dbReference>
<evidence type="ECO:0000256" key="6">
    <source>
        <dbReference type="ARBA" id="ARBA00050038"/>
    </source>
</evidence>
<protein>
    <recommendedName>
        <fullName evidence="6 7">Peptidyl-tRNA hydrolase</fullName>
        <shortName evidence="7">Pth</shortName>
        <ecNumber evidence="1 7">3.1.1.29</ecNumber>
    </recommendedName>
</protein>